<dbReference type="SUPFAM" id="SSF46894">
    <property type="entry name" value="C-terminal effector domain of the bipartite response regulators"/>
    <property type="match status" value="1"/>
</dbReference>
<feature type="domain" description="HTH luxR-type" evidence="1">
    <location>
        <begin position="275"/>
        <end position="332"/>
    </location>
</feature>
<evidence type="ECO:0000259" key="1">
    <source>
        <dbReference type="SMART" id="SM00421"/>
    </source>
</evidence>
<protein>
    <submittedName>
        <fullName evidence="2">DNA-binding CsgD family transcriptional regulator</fullName>
    </submittedName>
</protein>
<dbReference type="GO" id="GO:0006355">
    <property type="term" value="P:regulation of DNA-templated transcription"/>
    <property type="evidence" value="ECO:0007669"/>
    <property type="project" value="InterPro"/>
</dbReference>
<name>A0A562K4K2_SPHWJ</name>
<evidence type="ECO:0000313" key="3">
    <source>
        <dbReference type="Proteomes" id="UP000316624"/>
    </source>
</evidence>
<proteinExistence type="predicted"/>
<organism evidence="2 3">
    <name type="scientific">Sphingobium wenxiniae (strain DSM 21828 / CGMCC 1.7748 / JZ-1)</name>
    <dbReference type="NCBI Taxonomy" id="595605"/>
    <lineage>
        <taxon>Bacteria</taxon>
        <taxon>Pseudomonadati</taxon>
        <taxon>Pseudomonadota</taxon>
        <taxon>Alphaproteobacteria</taxon>
        <taxon>Sphingomonadales</taxon>
        <taxon>Sphingomonadaceae</taxon>
        <taxon>Sphingobium</taxon>
    </lineage>
</organism>
<dbReference type="SMART" id="SM00421">
    <property type="entry name" value="HTH_LUXR"/>
    <property type="match status" value="1"/>
</dbReference>
<dbReference type="RefSeq" id="WP_145075285.1">
    <property type="nucleotide sequence ID" value="NZ_JACIIY010000023.1"/>
</dbReference>
<accession>A0A562K4K2</accession>
<comment type="caution">
    <text evidence="2">The sequence shown here is derived from an EMBL/GenBank/DDBJ whole genome shotgun (WGS) entry which is preliminary data.</text>
</comment>
<reference evidence="2 3" key="1">
    <citation type="journal article" date="2015" name="Stand. Genomic Sci.">
        <title>Genomic Encyclopedia of Bacterial and Archaeal Type Strains, Phase III: the genomes of soil and plant-associated and newly described type strains.</title>
        <authorList>
            <person name="Whitman W.B."/>
            <person name="Woyke T."/>
            <person name="Klenk H.P."/>
            <person name="Zhou Y."/>
            <person name="Lilburn T.G."/>
            <person name="Beck B.J."/>
            <person name="De Vos P."/>
            <person name="Vandamme P."/>
            <person name="Eisen J.A."/>
            <person name="Garrity G."/>
            <person name="Hugenholtz P."/>
            <person name="Kyrpides N.C."/>
        </authorList>
    </citation>
    <scope>NUCLEOTIDE SEQUENCE [LARGE SCALE GENOMIC DNA]</scope>
    <source>
        <strain evidence="2 3">CGMCC 1.7748</strain>
    </source>
</reference>
<sequence length="348" mass="37559">MVLTRTDENELLTALYGGVAEAEPWRLFAWRLLARTEADLCHVCLRPSAGISWQSVAQALDRGAPSDLLAPAPPREPMRPGRVYSGTELGESTLWARHMRVIAGEAGELSLSLFRAQGDFSASDSALLASLAPHLVIALRTWSQLERERARATLTGQELAVFGGGWLLLDAQARLLDCDGESAALVARGRIMGRAADGRLRLLLPEAEALLGGMIAETGAPEPRAGWLWHDPPMQMLVMPLPERPGWLFAMARYLIRVRSLARPAPARAHILSDLYRLTPSEAKFAARMAGAASIAEAAKALDLTVETARNYSKRVYGKTGAHGQADLVRLLLDGVGGALPGREGDPL</sequence>
<dbReference type="InterPro" id="IPR036388">
    <property type="entry name" value="WH-like_DNA-bd_sf"/>
</dbReference>
<dbReference type="Gene3D" id="1.10.10.10">
    <property type="entry name" value="Winged helix-like DNA-binding domain superfamily/Winged helix DNA-binding domain"/>
    <property type="match status" value="1"/>
</dbReference>
<dbReference type="GO" id="GO:0003677">
    <property type="term" value="F:DNA binding"/>
    <property type="evidence" value="ECO:0007669"/>
    <property type="project" value="UniProtKB-KW"/>
</dbReference>
<gene>
    <name evidence="2" type="ORF">IQ35_03427</name>
</gene>
<keyword evidence="3" id="KW-1185">Reference proteome</keyword>
<dbReference type="InterPro" id="IPR000792">
    <property type="entry name" value="Tscrpt_reg_LuxR_C"/>
</dbReference>
<dbReference type="InterPro" id="IPR016032">
    <property type="entry name" value="Sig_transdc_resp-reg_C-effctor"/>
</dbReference>
<dbReference type="Proteomes" id="UP000316624">
    <property type="component" value="Unassembled WGS sequence"/>
</dbReference>
<keyword evidence="2" id="KW-0238">DNA-binding</keyword>
<evidence type="ECO:0000313" key="2">
    <source>
        <dbReference type="EMBL" id="TWH90369.1"/>
    </source>
</evidence>
<dbReference type="AlphaFoldDB" id="A0A562K4K2"/>
<dbReference type="EMBL" id="VLKK01000020">
    <property type="protein sequence ID" value="TWH90369.1"/>
    <property type="molecule type" value="Genomic_DNA"/>
</dbReference>